<dbReference type="Gene3D" id="3.30.1050.10">
    <property type="entry name" value="SCP2 sterol-binding domain"/>
    <property type="match status" value="1"/>
</dbReference>
<dbReference type="InterPro" id="IPR036527">
    <property type="entry name" value="SCP2_sterol-bd_dom_sf"/>
</dbReference>
<organism evidence="12 13">
    <name type="scientific">Selenomonas ruminantium</name>
    <dbReference type="NCBI Taxonomy" id="971"/>
    <lineage>
        <taxon>Bacteria</taxon>
        <taxon>Bacillati</taxon>
        <taxon>Bacillota</taxon>
        <taxon>Negativicutes</taxon>
        <taxon>Selenomonadales</taxon>
        <taxon>Selenomonadaceae</taxon>
        <taxon>Selenomonas</taxon>
    </lineage>
</organism>
<evidence type="ECO:0000259" key="11">
    <source>
        <dbReference type="SMART" id="SM00849"/>
    </source>
</evidence>
<dbReference type="Pfam" id="PF00753">
    <property type="entry name" value="Lactamase_B"/>
    <property type="match status" value="1"/>
</dbReference>
<evidence type="ECO:0000256" key="7">
    <source>
        <dbReference type="ARBA" id="ARBA00068034"/>
    </source>
</evidence>
<dbReference type="RefSeq" id="WP_218140840.1">
    <property type="nucleotide sequence ID" value="NZ_FOJX01000005.1"/>
</dbReference>
<feature type="chain" id="PRO_5039384090" description="Linear primary-alkylsulfatase" evidence="10">
    <location>
        <begin position="29"/>
        <end position="653"/>
    </location>
</feature>
<keyword evidence="3" id="KW-0378">Hydrolase</keyword>
<evidence type="ECO:0000256" key="4">
    <source>
        <dbReference type="ARBA" id="ARBA00022833"/>
    </source>
</evidence>
<dbReference type="PANTHER" id="PTHR43223:SF1">
    <property type="entry name" value="ALKYL_ARYL-SULFATASE BDS1"/>
    <property type="match status" value="1"/>
</dbReference>
<dbReference type="EC" id="3.1.6.21" evidence="6"/>
<dbReference type="InterPro" id="IPR029228">
    <property type="entry name" value="Alkyl_sulf_dimr"/>
</dbReference>
<dbReference type="GO" id="GO:0030288">
    <property type="term" value="C:outer membrane-bounded periplasmic space"/>
    <property type="evidence" value="ECO:0007669"/>
    <property type="project" value="TreeGrafter"/>
</dbReference>
<dbReference type="Gene3D" id="3.60.15.30">
    <property type="entry name" value="Metallo-beta-lactamase domain"/>
    <property type="match status" value="1"/>
</dbReference>
<dbReference type="GO" id="GO:0018741">
    <property type="term" value="F:linear primary-alkylsulfatase activity"/>
    <property type="evidence" value="ECO:0007669"/>
    <property type="project" value="UniProtKB-EC"/>
</dbReference>
<dbReference type="FunFam" id="3.60.15.30:FF:000001">
    <property type="entry name" value="Alkyl/aryl-sulfatase BDS1"/>
    <property type="match status" value="1"/>
</dbReference>
<sequence>MKRMISKTCARRTAAALAAALAVSLVPADWCQAAPASPYTAAANQQVYSQLDFSDEREKEFAERGLIEAPKALEIKDAKGRVVWSQAAYSFLQNKAPATANPSLWRNAQNNHVCGLFEVMDGIYQVRGYDMSNITFVRGKTGWIVFDPLMTVECSQAAKALVEKHFGKRPVRAVIYSHSHVDHYGGVRGIVSEKDNVPIIAPEGFEEHAVSENVYAGAAMGRRASYQYGTLLDPGPEGRLSIGIGMGQSIGQISYLSPTVNIKRTGEKLNIDGVEMEFQLTPGTEAPAEMNTWFPQKKALWMAENCTGTLHNLYTLRGAEVRDGNKWSHYLMESLSRYGDKAQVVFQAHNWPHWGNAYIKEYITNTALIYQFIHDQSLLYLNRGMTENEIAHTIHLPPALEKVWYTRQYYGTVPHNAKAVYEKYMGWYDANPVHLNALPPAVSAKKYAEYLGDSQAVLAKARQDFAKGEYQWVAEITNQLVFADPKNQEARNLCADALEQLAYQAESGTWRNVYLSGAKELREGSKFDPSRTPPPSPDIRRKMDSSMMLDDLGIMLDTDKAHDLNFDVNLHLTDTGEKYLLKVRSGILLYQKGEEAKKPDAVWRMPKDGLFTLLSKDKEKQAKLIRQEGDKSLLNRFSDAITVTKAFFNIIEP</sequence>
<name>A0A1I0XA45_SELRU</name>
<dbReference type="InterPro" id="IPR044097">
    <property type="entry name" value="Bds1/SdsA1_MBL-fold"/>
</dbReference>
<evidence type="ECO:0000256" key="10">
    <source>
        <dbReference type="SAM" id="SignalP"/>
    </source>
</evidence>
<dbReference type="Proteomes" id="UP000183843">
    <property type="component" value="Unassembled WGS sequence"/>
</dbReference>
<dbReference type="Pfam" id="PF14863">
    <property type="entry name" value="Alkyl_sulf_dimr"/>
    <property type="match status" value="1"/>
</dbReference>
<dbReference type="InterPro" id="IPR052195">
    <property type="entry name" value="Bact_Alkyl/Aryl-Sulfatase"/>
</dbReference>
<protein>
    <recommendedName>
        <fullName evidence="7">Linear primary-alkylsulfatase</fullName>
        <ecNumber evidence="6">3.1.6.21</ecNumber>
    </recommendedName>
    <alternativeName>
        <fullName evidence="8">Type III linear primary-alkylsulfatase</fullName>
    </alternativeName>
</protein>
<evidence type="ECO:0000256" key="1">
    <source>
        <dbReference type="ARBA" id="ARBA00001947"/>
    </source>
</evidence>
<dbReference type="SMART" id="SM00849">
    <property type="entry name" value="Lactamase_B"/>
    <property type="match status" value="1"/>
</dbReference>
<evidence type="ECO:0000256" key="9">
    <source>
        <dbReference type="SAM" id="MobiDB-lite"/>
    </source>
</evidence>
<feature type="domain" description="Metallo-beta-lactamase" evidence="11">
    <location>
        <begin position="131"/>
        <end position="349"/>
    </location>
</feature>
<keyword evidence="10" id="KW-0732">Signal</keyword>
<dbReference type="SUPFAM" id="SSF56281">
    <property type="entry name" value="Metallo-hydrolase/oxidoreductase"/>
    <property type="match status" value="1"/>
</dbReference>
<dbReference type="InterPro" id="IPR029229">
    <property type="entry name" value="Alkyl_sulf_C"/>
</dbReference>
<proteinExistence type="inferred from homology"/>
<dbReference type="EMBL" id="FOJX01000005">
    <property type="protein sequence ID" value="SFA97821.1"/>
    <property type="molecule type" value="Genomic_DNA"/>
</dbReference>
<evidence type="ECO:0000256" key="8">
    <source>
        <dbReference type="ARBA" id="ARBA00075789"/>
    </source>
</evidence>
<feature type="region of interest" description="Disordered" evidence="9">
    <location>
        <begin position="523"/>
        <end position="542"/>
    </location>
</feature>
<dbReference type="AlphaFoldDB" id="A0A1I0XA45"/>
<dbReference type="InterPro" id="IPR001279">
    <property type="entry name" value="Metallo-B-lactamas"/>
</dbReference>
<feature type="signal peptide" evidence="10">
    <location>
        <begin position="1"/>
        <end position="28"/>
    </location>
</feature>
<reference evidence="12 13" key="1">
    <citation type="submission" date="2016-10" db="EMBL/GenBank/DDBJ databases">
        <authorList>
            <person name="de Groot N.N."/>
        </authorList>
    </citation>
    <scope>NUCLEOTIDE SEQUENCE [LARGE SCALE GENOMIC DNA]</scope>
    <source>
        <strain evidence="12 13">L14</strain>
    </source>
</reference>
<dbReference type="PANTHER" id="PTHR43223">
    <property type="entry name" value="ALKYL/ARYL-SULFATASE"/>
    <property type="match status" value="1"/>
</dbReference>
<comment type="cofactor">
    <cofactor evidence="1">
        <name>Zn(2+)</name>
        <dbReference type="ChEBI" id="CHEBI:29105"/>
    </cofactor>
</comment>
<evidence type="ECO:0000313" key="13">
    <source>
        <dbReference type="Proteomes" id="UP000183843"/>
    </source>
</evidence>
<dbReference type="Pfam" id="PF14864">
    <property type="entry name" value="Alkyl_sulf_C"/>
    <property type="match status" value="1"/>
</dbReference>
<dbReference type="InterPro" id="IPR036866">
    <property type="entry name" value="RibonucZ/Hydroxyglut_hydro"/>
</dbReference>
<dbReference type="GO" id="GO:0018909">
    <property type="term" value="P:dodecyl sulfate metabolic process"/>
    <property type="evidence" value="ECO:0007669"/>
    <property type="project" value="InterPro"/>
</dbReference>
<keyword evidence="2" id="KW-0479">Metal-binding</keyword>
<comment type="similarity">
    <text evidence="5">Belongs to the metallo-beta-lactamase superfamily. Type III sulfatase family.</text>
</comment>
<gene>
    <name evidence="12" type="ORF">SAMN05216587_1059</name>
</gene>
<evidence type="ECO:0000256" key="6">
    <source>
        <dbReference type="ARBA" id="ARBA00066568"/>
    </source>
</evidence>
<evidence type="ECO:0000256" key="5">
    <source>
        <dbReference type="ARBA" id="ARBA00033751"/>
    </source>
</evidence>
<evidence type="ECO:0000256" key="2">
    <source>
        <dbReference type="ARBA" id="ARBA00022723"/>
    </source>
</evidence>
<dbReference type="GO" id="GO:0046872">
    <property type="term" value="F:metal ion binding"/>
    <property type="evidence" value="ECO:0007669"/>
    <property type="project" value="UniProtKB-KW"/>
</dbReference>
<dbReference type="Gene3D" id="1.25.40.880">
    <property type="entry name" value="Alkyl sulfatase, dimerisation domain"/>
    <property type="match status" value="1"/>
</dbReference>
<dbReference type="SUPFAM" id="SSF55718">
    <property type="entry name" value="SCP-like"/>
    <property type="match status" value="1"/>
</dbReference>
<evidence type="ECO:0000313" key="12">
    <source>
        <dbReference type="EMBL" id="SFA97821.1"/>
    </source>
</evidence>
<keyword evidence="4" id="KW-0862">Zinc</keyword>
<dbReference type="CDD" id="cd07710">
    <property type="entry name" value="arylsulfatase_Sdsa1-like_MBL-fold"/>
    <property type="match status" value="1"/>
</dbReference>
<dbReference type="InterPro" id="IPR038536">
    <property type="entry name" value="Alkyl/aryl-sulf_dimr_sf"/>
</dbReference>
<dbReference type="GO" id="GO:0046983">
    <property type="term" value="F:protein dimerization activity"/>
    <property type="evidence" value="ECO:0007669"/>
    <property type="project" value="InterPro"/>
</dbReference>
<evidence type="ECO:0000256" key="3">
    <source>
        <dbReference type="ARBA" id="ARBA00022801"/>
    </source>
</evidence>
<accession>A0A1I0XA45</accession>
<dbReference type="FunFam" id="1.25.40.880:FF:000001">
    <property type="entry name" value="SDS hydrolase SdsA1"/>
    <property type="match status" value="1"/>
</dbReference>